<dbReference type="Pfam" id="PF00050">
    <property type="entry name" value="Kazal_1"/>
    <property type="match status" value="4"/>
</dbReference>
<evidence type="ECO:0000313" key="3">
    <source>
        <dbReference type="EMBL" id="GIL89758.1"/>
    </source>
</evidence>
<dbReference type="Proteomes" id="UP000747110">
    <property type="component" value="Unassembled WGS sequence"/>
</dbReference>
<dbReference type="AlphaFoldDB" id="A0A8J4FWP1"/>
<feature type="domain" description="Kazal-like" evidence="2">
    <location>
        <begin position="563"/>
        <end position="617"/>
    </location>
</feature>
<dbReference type="PROSITE" id="PS51465">
    <property type="entry name" value="KAZAL_2"/>
    <property type="match status" value="8"/>
</dbReference>
<dbReference type="SMART" id="SM00280">
    <property type="entry name" value="KAZAL"/>
    <property type="match status" value="8"/>
</dbReference>
<dbReference type="PANTHER" id="PTHR21131">
    <property type="entry name" value="SERINE-TYPE ENDOPEPTIDASE INHIBITOR"/>
    <property type="match status" value="1"/>
</dbReference>
<feature type="domain" description="Kazal-like" evidence="2">
    <location>
        <begin position="678"/>
        <end position="727"/>
    </location>
</feature>
<feature type="domain" description="Kazal-like" evidence="2">
    <location>
        <begin position="343"/>
        <end position="397"/>
    </location>
</feature>
<dbReference type="OrthoDB" id="542940at2759"/>
<protein>
    <recommendedName>
        <fullName evidence="2">Kazal-like domain-containing protein</fullName>
    </recommendedName>
</protein>
<accession>A0A8J4FWP1</accession>
<name>A0A8J4FWP1_9CHLO</name>
<keyword evidence="1" id="KW-0732">Signal</keyword>
<feature type="chain" id="PRO_5035175666" description="Kazal-like domain-containing protein" evidence="1">
    <location>
        <begin position="31"/>
        <end position="800"/>
    </location>
</feature>
<dbReference type="PROSITE" id="PS00282">
    <property type="entry name" value="KAZAL_1"/>
    <property type="match status" value="3"/>
</dbReference>
<proteinExistence type="predicted"/>
<dbReference type="InterPro" id="IPR053265">
    <property type="entry name" value="Serpin"/>
</dbReference>
<dbReference type="InterPro" id="IPR036058">
    <property type="entry name" value="Kazal_dom_sf"/>
</dbReference>
<dbReference type="SUPFAM" id="SSF100895">
    <property type="entry name" value="Kazal-type serine protease inhibitors"/>
    <property type="match status" value="7"/>
</dbReference>
<feature type="signal peptide" evidence="1">
    <location>
        <begin position="1"/>
        <end position="30"/>
    </location>
</feature>
<organism evidence="3 4">
    <name type="scientific">Volvox reticuliferus</name>
    <dbReference type="NCBI Taxonomy" id="1737510"/>
    <lineage>
        <taxon>Eukaryota</taxon>
        <taxon>Viridiplantae</taxon>
        <taxon>Chlorophyta</taxon>
        <taxon>core chlorophytes</taxon>
        <taxon>Chlorophyceae</taxon>
        <taxon>CS clade</taxon>
        <taxon>Chlamydomonadales</taxon>
        <taxon>Volvocaceae</taxon>
        <taxon>Volvox</taxon>
    </lineage>
</organism>
<feature type="domain" description="Kazal-like" evidence="2">
    <location>
        <begin position="243"/>
        <end position="284"/>
    </location>
</feature>
<dbReference type="CDD" id="cd00104">
    <property type="entry name" value="KAZAL_FS"/>
    <property type="match status" value="4"/>
</dbReference>
<evidence type="ECO:0000256" key="1">
    <source>
        <dbReference type="SAM" id="SignalP"/>
    </source>
</evidence>
<gene>
    <name evidence="3" type="ORF">Vretifemale_17518</name>
</gene>
<feature type="domain" description="Kazal-like" evidence="2">
    <location>
        <begin position="192"/>
        <end position="242"/>
    </location>
</feature>
<evidence type="ECO:0000259" key="2">
    <source>
        <dbReference type="PROSITE" id="PS51465"/>
    </source>
</evidence>
<comment type="caution">
    <text evidence="3">The sequence shown here is derived from an EMBL/GenBank/DDBJ whole genome shotgun (WGS) entry which is preliminary data.</text>
</comment>
<feature type="domain" description="Kazal-like" evidence="2">
    <location>
        <begin position="39"/>
        <end position="85"/>
    </location>
</feature>
<dbReference type="EMBL" id="BNCP01000052">
    <property type="protein sequence ID" value="GIL89758.1"/>
    <property type="molecule type" value="Genomic_DNA"/>
</dbReference>
<reference evidence="3" key="1">
    <citation type="journal article" date="2021" name="Proc. Natl. Acad. Sci. U.S.A.">
        <title>Three genomes in the algal genus Volvox reveal the fate of a haploid sex-determining region after a transition to homothallism.</title>
        <authorList>
            <person name="Yamamoto K."/>
            <person name="Hamaji T."/>
            <person name="Kawai-Toyooka H."/>
            <person name="Matsuzaki R."/>
            <person name="Takahashi F."/>
            <person name="Nishimura Y."/>
            <person name="Kawachi M."/>
            <person name="Noguchi H."/>
            <person name="Minakuchi Y."/>
            <person name="Umen J.G."/>
            <person name="Toyoda A."/>
            <person name="Nozaki H."/>
        </authorList>
    </citation>
    <scope>NUCLEOTIDE SEQUENCE</scope>
    <source>
        <strain evidence="3">NIES-3786</strain>
    </source>
</reference>
<feature type="domain" description="Kazal-like" evidence="2">
    <location>
        <begin position="146"/>
        <end position="190"/>
    </location>
</feature>
<dbReference type="PANTHER" id="PTHR21131:SF0">
    <property type="entry name" value="GEO10195P1-RELATED"/>
    <property type="match status" value="1"/>
</dbReference>
<sequence length="800" mass="84687">MVGDRLSGVHMAIIFLAACQLLHDVSFAQAGSSQNSDSVDGTDSCGSCTLDYSPVCGKDNSTYSNKCYAECQLGQGAWRPGRCLHDELNPVAGCIGVARCDANPCEWPCLNPLPDDAICFLNACNGIEYQGQQLVPCAPLWVDPTTKKVIRCNTTVKAPCRCTKEYNPVCGSDGVTYANNCTAACQLGQDGEWTAGACQEPCVCNKLYSPVCGSNGQTYSNDCLAACDLGADGNWTVGKCGEPCTCAPEKSPVCGSNGKTYENKCLAGCELGVRGAWTEGTCEALNPFTGCPDNEMVQCFADPCSVSSCPADPGARCLASYCSEGTFQGEPVGPCEAVYVDLRGNRVNCSVQSPDEDGCICTMNYDPVCGADGKTYGNACEASCSKQEVAYQGECASLPSCPDNEMVQCFADPCSVSSCPADPGARCLASYCSEGTFQGEPVGPCEAVYVDLRGNRVNCSVQSPDEDGCICTMNYDPVCGADGKTYGNACEASCSKQEVAYQGECASLPSCPDNEMVQCFADPCSVSSCPADPSARCLASYCSEGTFQGEPVGPCEAVYVDLRGNRVNCSVQSPDEDGCACPLNYDPVCGADGKTYGNACEASCSKQEVAYQGECASLPSCAPGSPRFMCTRQSPCNEATCPGVPGAKCITMPCDSVYRGIKLPPCSAIWYDPTTGDLLNSTECFNCPSTYQPVCGRFNRTYETFPNRCAASRLGVTDIKKDGKCQRCNGLECTIGKMKDWCILGGPNETQCWSKKYQCQPIVGGPADAYLGRCLPFPNTTSTSSGRRFRRHMLASQEEV</sequence>
<keyword evidence="4" id="KW-1185">Reference proteome</keyword>
<feature type="domain" description="Kazal-like" evidence="2">
    <location>
        <begin position="453"/>
        <end position="507"/>
    </location>
</feature>
<dbReference type="Pfam" id="PF07648">
    <property type="entry name" value="Kazal_2"/>
    <property type="match status" value="4"/>
</dbReference>
<dbReference type="InterPro" id="IPR002350">
    <property type="entry name" value="Kazal_dom"/>
</dbReference>
<dbReference type="Gene3D" id="3.30.60.30">
    <property type="match status" value="8"/>
</dbReference>
<dbReference type="PROSITE" id="PS51257">
    <property type="entry name" value="PROKAR_LIPOPROTEIN"/>
    <property type="match status" value="1"/>
</dbReference>
<evidence type="ECO:0000313" key="4">
    <source>
        <dbReference type="Proteomes" id="UP000747110"/>
    </source>
</evidence>